<accession>A0A6J7WK05</accession>
<organism evidence="1">
    <name type="scientific">uncultured Caudovirales phage</name>
    <dbReference type="NCBI Taxonomy" id="2100421"/>
    <lineage>
        <taxon>Viruses</taxon>
        <taxon>Duplodnaviria</taxon>
        <taxon>Heunggongvirae</taxon>
        <taxon>Uroviricota</taxon>
        <taxon>Caudoviricetes</taxon>
        <taxon>Peduoviridae</taxon>
        <taxon>Maltschvirus</taxon>
        <taxon>Maltschvirus maltsch</taxon>
    </lineage>
</organism>
<gene>
    <name evidence="1" type="ORF">UFOVP203_45</name>
</gene>
<reference evidence="1" key="1">
    <citation type="submission" date="2020-05" db="EMBL/GenBank/DDBJ databases">
        <authorList>
            <person name="Chiriac C."/>
            <person name="Salcher M."/>
            <person name="Ghai R."/>
            <person name="Kavagutti S V."/>
        </authorList>
    </citation>
    <scope>NUCLEOTIDE SEQUENCE</scope>
</reference>
<protein>
    <submittedName>
        <fullName evidence="1">Uncharacterized protein</fullName>
    </submittedName>
</protein>
<proteinExistence type="predicted"/>
<sequence length="50" mass="5599">MLSHRCFGLVLVDPQVKSGGFLIQKKARVETLAVPYLSTKTQSTFSFVRL</sequence>
<evidence type="ECO:0000313" key="1">
    <source>
        <dbReference type="EMBL" id="CAB5218046.1"/>
    </source>
</evidence>
<dbReference type="EMBL" id="LR798255">
    <property type="protein sequence ID" value="CAB5218046.1"/>
    <property type="molecule type" value="Genomic_DNA"/>
</dbReference>
<name>A0A6J7WK05_9CAUD</name>